<dbReference type="RefSeq" id="WP_186891916.1">
    <property type="nucleotide sequence ID" value="NZ_JACOFU010000006.1"/>
</dbReference>
<feature type="domain" description="Tim44-like" evidence="4">
    <location>
        <begin position="195"/>
        <end position="326"/>
    </location>
</feature>
<dbReference type="PANTHER" id="PTHR41542:SF1">
    <property type="entry name" value="BLL5807 PROTEIN"/>
    <property type="match status" value="1"/>
</dbReference>
<evidence type="ECO:0000313" key="5">
    <source>
        <dbReference type="EMBL" id="MBC3832874.1"/>
    </source>
</evidence>
<evidence type="ECO:0000313" key="6">
    <source>
        <dbReference type="Proteomes" id="UP000643610"/>
    </source>
</evidence>
<sequence length="328" mass="34206">MKHILLSIALLFGATTMIVADAEAQRMGKRGSFGRQSNNVTQKAPAANAATPAQAAKPGAANAATPAVPPKPAMPWKGIVGGLIGGALLAGLFSSLGMGGALASALGSMLTFAAIGLLAFMAYRFFMRRKAGNAAANAPSMFNQQPAYAGVPNNNALPEIGSRVDSYTDNAPKAFTPASVSTANFGGGDAAPAPAPAANQGNWTIPADFDVTGFLRHAKSNYIRLQAAWDRGDINDIREFTSPEMFAEMKLELQDRGAAKNETDVVTLDAELLGIETQAYDYVASVKFTGMIKEAGATNPEAFAEVWNLAKPVNGQSGWLLAGIQQLN</sequence>
<feature type="chain" id="PRO_5046034431" evidence="3">
    <location>
        <begin position="23"/>
        <end position="328"/>
    </location>
</feature>
<comment type="caution">
    <text evidence="5">The sequence shown here is derived from an EMBL/GenBank/DDBJ whole genome shotgun (WGS) entry which is preliminary data.</text>
</comment>
<keyword evidence="3" id="KW-0732">Signal</keyword>
<feature type="compositionally biased region" description="Low complexity" evidence="1">
    <location>
        <begin position="39"/>
        <end position="52"/>
    </location>
</feature>
<reference evidence="5 6" key="1">
    <citation type="submission" date="2020-08" db="EMBL/GenBank/DDBJ databases">
        <title>Novel species isolated from subtropical streams in China.</title>
        <authorList>
            <person name="Lu H."/>
        </authorList>
    </citation>
    <scope>NUCLEOTIDE SEQUENCE [LARGE SCALE GENOMIC DNA]</scope>
    <source>
        <strain evidence="5 6">KCTC 52442</strain>
    </source>
</reference>
<dbReference type="SUPFAM" id="SSF54427">
    <property type="entry name" value="NTF2-like"/>
    <property type="match status" value="1"/>
</dbReference>
<dbReference type="EMBL" id="JACOFU010000006">
    <property type="protein sequence ID" value="MBC3832874.1"/>
    <property type="molecule type" value="Genomic_DNA"/>
</dbReference>
<evidence type="ECO:0000256" key="3">
    <source>
        <dbReference type="SAM" id="SignalP"/>
    </source>
</evidence>
<keyword evidence="2" id="KW-1133">Transmembrane helix</keyword>
<keyword evidence="6" id="KW-1185">Reference proteome</keyword>
<organism evidence="5 6">
    <name type="scientific">Undibacterium amnicola</name>
    <dbReference type="NCBI Taxonomy" id="1834038"/>
    <lineage>
        <taxon>Bacteria</taxon>
        <taxon>Pseudomonadati</taxon>
        <taxon>Pseudomonadota</taxon>
        <taxon>Betaproteobacteria</taxon>
        <taxon>Burkholderiales</taxon>
        <taxon>Oxalobacteraceae</taxon>
        <taxon>Undibacterium</taxon>
    </lineage>
</organism>
<dbReference type="InterPro" id="IPR032710">
    <property type="entry name" value="NTF2-like_dom_sf"/>
</dbReference>
<accession>A0ABR6XTR9</accession>
<protein>
    <submittedName>
        <fullName evidence="5">Tim44 domain-containing protein</fullName>
    </submittedName>
</protein>
<dbReference type="Proteomes" id="UP000643610">
    <property type="component" value="Unassembled WGS sequence"/>
</dbReference>
<evidence type="ECO:0000256" key="2">
    <source>
        <dbReference type="SAM" id="Phobius"/>
    </source>
</evidence>
<evidence type="ECO:0000256" key="1">
    <source>
        <dbReference type="SAM" id="MobiDB-lite"/>
    </source>
</evidence>
<evidence type="ECO:0000259" key="4">
    <source>
        <dbReference type="SMART" id="SM00978"/>
    </source>
</evidence>
<dbReference type="PANTHER" id="PTHR41542">
    <property type="entry name" value="BLL5807 PROTEIN"/>
    <property type="match status" value="1"/>
</dbReference>
<keyword evidence="2" id="KW-0812">Transmembrane</keyword>
<dbReference type="Pfam" id="PF04280">
    <property type="entry name" value="Tim44"/>
    <property type="match status" value="1"/>
</dbReference>
<gene>
    <name evidence="5" type="ORF">H8K33_15295</name>
</gene>
<feature type="signal peptide" evidence="3">
    <location>
        <begin position="1"/>
        <end position="22"/>
    </location>
</feature>
<name>A0ABR6XTR9_9BURK</name>
<keyword evidence="2" id="KW-0472">Membrane</keyword>
<feature type="transmembrane region" description="Helical" evidence="2">
    <location>
        <begin position="101"/>
        <end position="123"/>
    </location>
</feature>
<proteinExistence type="predicted"/>
<feature type="region of interest" description="Disordered" evidence="1">
    <location>
        <begin position="30"/>
        <end position="52"/>
    </location>
</feature>
<dbReference type="SMART" id="SM00978">
    <property type="entry name" value="Tim44"/>
    <property type="match status" value="1"/>
</dbReference>
<dbReference type="InterPro" id="IPR007379">
    <property type="entry name" value="Tim44-like_dom"/>
</dbReference>
<dbReference type="Gene3D" id="3.10.450.240">
    <property type="match status" value="1"/>
</dbReference>